<dbReference type="EMBL" id="CM056816">
    <property type="protein sequence ID" value="KAJ8632078.1"/>
    <property type="molecule type" value="Genomic_DNA"/>
</dbReference>
<organism evidence="1 2">
    <name type="scientific">Persea americana</name>
    <name type="common">Avocado</name>
    <dbReference type="NCBI Taxonomy" id="3435"/>
    <lineage>
        <taxon>Eukaryota</taxon>
        <taxon>Viridiplantae</taxon>
        <taxon>Streptophyta</taxon>
        <taxon>Embryophyta</taxon>
        <taxon>Tracheophyta</taxon>
        <taxon>Spermatophyta</taxon>
        <taxon>Magnoliopsida</taxon>
        <taxon>Magnoliidae</taxon>
        <taxon>Laurales</taxon>
        <taxon>Lauraceae</taxon>
        <taxon>Persea</taxon>
    </lineage>
</organism>
<gene>
    <name evidence="1" type="ORF">MRB53_025414</name>
</gene>
<evidence type="ECO:0000313" key="2">
    <source>
        <dbReference type="Proteomes" id="UP001234297"/>
    </source>
</evidence>
<protein>
    <submittedName>
        <fullName evidence="1">Uncharacterized protein</fullName>
    </submittedName>
</protein>
<dbReference type="Proteomes" id="UP001234297">
    <property type="component" value="Chromosome 8"/>
</dbReference>
<evidence type="ECO:0000313" key="1">
    <source>
        <dbReference type="EMBL" id="KAJ8632078.1"/>
    </source>
</evidence>
<proteinExistence type="predicted"/>
<keyword evidence="2" id="KW-1185">Reference proteome</keyword>
<accession>A0ACC2LFH7</accession>
<sequence length="261" mass="29578">MKKHGLKVSILDRFVMGSGAGISIYGHFRVATENTVFAMPETKFGLFPDNGASYVLSRLPGFIGEYLGLAGATLDGAEMLACSLATHFVHSSRLPYLEEALIKVDTSDPAAVNSVLDKFSQAVVSNEHSGFHRRMMLEKELMCGKLKQFSYWKKHPPISPKSSLRSIREGRYQSRDQYLRGEYRMLCLVFQGKISNDFYEGSRAMFLVKDKNPKWEHSKLELKTEEMVGHYFSKVNDEEWEDLKLPTRGRADLLIPVTAKL</sequence>
<name>A0ACC2LFH7_PERAE</name>
<reference evidence="1 2" key="1">
    <citation type="journal article" date="2022" name="Hortic Res">
        <title>A haplotype resolved chromosomal level avocado genome allows analysis of novel avocado genes.</title>
        <authorList>
            <person name="Nath O."/>
            <person name="Fletcher S.J."/>
            <person name="Hayward A."/>
            <person name="Shaw L.M."/>
            <person name="Masouleh A.K."/>
            <person name="Furtado A."/>
            <person name="Henry R.J."/>
            <person name="Mitter N."/>
        </authorList>
    </citation>
    <scope>NUCLEOTIDE SEQUENCE [LARGE SCALE GENOMIC DNA]</scope>
    <source>
        <strain evidence="2">cv. Hass</strain>
    </source>
</reference>
<comment type="caution">
    <text evidence="1">The sequence shown here is derived from an EMBL/GenBank/DDBJ whole genome shotgun (WGS) entry which is preliminary data.</text>
</comment>